<evidence type="ECO:0000313" key="3">
    <source>
        <dbReference type="EMBL" id="PWS36689.1"/>
    </source>
</evidence>
<dbReference type="Proteomes" id="UP000245765">
    <property type="component" value="Unassembled WGS sequence"/>
</dbReference>
<evidence type="ECO:0000256" key="1">
    <source>
        <dbReference type="ARBA" id="ARBA00023239"/>
    </source>
</evidence>
<dbReference type="PANTHER" id="PTHR30143">
    <property type="entry name" value="ACID HYDRATASE"/>
    <property type="match status" value="1"/>
</dbReference>
<reference evidence="4" key="1">
    <citation type="submission" date="2018-05" db="EMBL/GenBank/DDBJ databases">
        <authorList>
            <person name="Du Z."/>
            <person name="Wang X."/>
        </authorList>
    </citation>
    <scope>NUCLEOTIDE SEQUENCE [LARGE SCALE GENOMIC DNA]</scope>
    <source>
        <strain evidence="4">CQN31</strain>
    </source>
</reference>
<dbReference type="Pfam" id="PF01557">
    <property type="entry name" value="FAA_hydrolase"/>
    <property type="match status" value="1"/>
</dbReference>
<sequence length="305" mass="31965">MCGRCGGAWPIRRRARRACGHRPPAPGASFLSPEGCCRQRGRGTDLRCRHTRERRMSETILRAAEALLAVRNGAPPIPGLGAAAPSDEAGAWAIQKEVLRRLGGTIGGYKCATPASAPPSAALLDARGIKAAPAAWPVPKGGKIGIETEIAFRLGRDLPARGTPYTREEVTEAIAACFPAVELVVSRYADLKAVTLNENMADNIAHAGLICGAEVPGWRSHDLGDLTVRQSCGGQVQVEKRGSNPAGDPLLSLTRLANHLHAFGLHLEAGQVVTTGSWTGLLFVEGGQRVVGGFAGLGEVVVDLG</sequence>
<dbReference type="InterPro" id="IPR050772">
    <property type="entry name" value="Hydratase-Decarb/MhpD_sf"/>
</dbReference>
<dbReference type="InterPro" id="IPR036663">
    <property type="entry name" value="Fumarylacetoacetase_C_sf"/>
</dbReference>
<feature type="domain" description="Fumarylacetoacetase-like C-terminal" evidence="2">
    <location>
        <begin position="137"/>
        <end position="301"/>
    </location>
</feature>
<evidence type="ECO:0000313" key="4">
    <source>
        <dbReference type="Proteomes" id="UP000245765"/>
    </source>
</evidence>
<dbReference type="AlphaFoldDB" id="A0A317FFG8"/>
<protein>
    <submittedName>
        <fullName evidence="3">2-keto-4-pentenoate hydratase</fullName>
    </submittedName>
</protein>
<dbReference type="PANTHER" id="PTHR30143:SF0">
    <property type="entry name" value="2-KETO-4-PENTENOATE HYDRATASE"/>
    <property type="match status" value="1"/>
</dbReference>
<dbReference type="InterPro" id="IPR011234">
    <property type="entry name" value="Fumarylacetoacetase-like_C"/>
</dbReference>
<name>A0A317FFG8_9PROT</name>
<keyword evidence="4" id="KW-1185">Reference proteome</keyword>
<dbReference type="SUPFAM" id="SSF56529">
    <property type="entry name" value="FAH"/>
    <property type="match status" value="1"/>
</dbReference>
<gene>
    <name evidence="3" type="ORF">DFH01_16285</name>
</gene>
<dbReference type="GO" id="GO:0008684">
    <property type="term" value="F:2-oxopent-4-enoate hydratase activity"/>
    <property type="evidence" value="ECO:0007669"/>
    <property type="project" value="TreeGrafter"/>
</dbReference>
<accession>A0A317FFG8</accession>
<dbReference type="GO" id="GO:0005737">
    <property type="term" value="C:cytoplasm"/>
    <property type="evidence" value="ECO:0007669"/>
    <property type="project" value="TreeGrafter"/>
</dbReference>
<comment type="caution">
    <text evidence="3">The sequence shown here is derived from an EMBL/GenBank/DDBJ whole genome shotgun (WGS) entry which is preliminary data.</text>
</comment>
<organism evidence="3 4">
    <name type="scientific">Falsiroseomonas bella</name>
    <dbReference type="NCBI Taxonomy" id="2184016"/>
    <lineage>
        <taxon>Bacteria</taxon>
        <taxon>Pseudomonadati</taxon>
        <taxon>Pseudomonadota</taxon>
        <taxon>Alphaproteobacteria</taxon>
        <taxon>Acetobacterales</taxon>
        <taxon>Roseomonadaceae</taxon>
        <taxon>Falsiroseomonas</taxon>
    </lineage>
</organism>
<dbReference type="Gene3D" id="3.90.850.10">
    <property type="entry name" value="Fumarylacetoacetase-like, C-terminal domain"/>
    <property type="match status" value="1"/>
</dbReference>
<evidence type="ECO:0000259" key="2">
    <source>
        <dbReference type="Pfam" id="PF01557"/>
    </source>
</evidence>
<keyword evidence="1" id="KW-0456">Lyase</keyword>
<proteinExistence type="predicted"/>
<dbReference type="EMBL" id="QGNA01000003">
    <property type="protein sequence ID" value="PWS36689.1"/>
    <property type="molecule type" value="Genomic_DNA"/>
</dbReference>